<dbReference type="GO" id="GO:0003700">
    <property type="term" value="F:DNA-binding transcription factor activity"/>
    <property type="evidence" value="ECO:0007669"/>
    <property type="project" value="InterPro"/>
</dbReference>
<accession>C8W508</accession>
<dbReference type="Pfam" id="PF12728">
    <property type="entry name" value="HTH_17"/>
    <property type="match status" value="1"/>
</dbReference>
<dbReference type="InterPro" id="IPR009057">
    <property type="entry name" value="Homeodomain-like_sf"/>
</dbReference>
<keyword evidence="6" id="KW-1185">Reference proteome</keyword>
<dbReference type="GO" id="GO:0043565">
    <property type="term" value="F:sequence-specific DNA binding"/>
    <property type="evidence" value="ECO:0007669"/>
    <property type="project" value="InterPro"/>
</dbReference>
<evidence type="ECO:0000259" key="4">
    <source>
        <dbReference type="PROSITE" id="PS01124"/>
    </source>
</evidence>
<gene>
    <name evidence="5" type="ordered locus">Dtox_0423</name>
</gene>
<reference evidence="5 6" key="1">
    <citation type="journal article" date="2009" name="Stand. Genomic Sci.">
        <title>Complete genome sequence of Desulfotomaculum acetoxidans type strain (5575).</title>
        <authorList>
            <person name="Spring S."/>
            <person name="Lapidus A."/>
            <person name="Schroder M."/>
            <person name="Gleim D."/>
            <person name="Sims D."/>
            <person name="Meincke L."/>
            <person name="Glavina Del Rio T."/>
            <person name="Tice H."/>
            <person name="Copeland A."/>
            <person name="Cheng J.F."/>
            <person name="Lucas S."/>
            <person name="Chen F."/>
            <person name="Nolan M."/>
            <person name="Bruce D."/>
            <person name="Goodwin L."/>
            <person name="Pitluck S."/>
            <person name="Ivanova N."/>
            <person name="Mavromatis K."/>
            <person name="Mikhailova N."/>
            <person name="Pati A."/>
            <person name="Chen A."/>
            <person name="Palaniappan K."/>
            <person name="Land M."/>
            <person name="Hauser L."/>
            <person name="Chang Y.J."/>
            <person name="Jeffries C.D."/>
            <person name="Chain P."/>
            <person name="Saunders E."/>
            <person name="Brettin T."/>
            <person name="Detter J.C."/>
            <person name="Goker M."/>
            <person name="Bristow J."/>
            <person name="Eisen J.A."/>
            <person name="Markowitz V."/>
            <person name="Hugenholtz P."/>
            <person name="Kyrpides N.C."/>
            <person name="Klenk H.P."/>
            <person name="Han C."/>
        </authorList>
    </citation>
    <scope>NUCLEOTIDE SEQUENCE [LARGE SCALE GENOMIC DNA]</scope>
    <source>
        <strain evidence="6">ATCC 49208 / DSM 771 / VKM B-1644</strain>
    </source>
</reference>
<dbReference type="Gene3D" id="3.30.450.20">
    <property type="entry name" value="PAS domain"/>
    <property type="match status" value="1"/>
</dbReference>
<organism evidence="5 6">
    <name type="scientific">Desulfofarcimen acetoxidans (strain ATCC 49208 / DSM 771 / KCTC 5769 / VKM B-1644 / 5575)</name>
    <name type="common">Desulfotomaculum acetoxidans</name>
    <dbReference type="NCBI Taxonomy" id="485916"/>
    <lineage>
        <taxon>Bacteria</taxon>
        <taxon>Bacillati</taxon>
        <taxon>Bacillota</taxon>
        <taxon>Clostridia</taxon>
        <taxon>Eubacteriales</taxon>
        <taxon>Peptococcaceae</taxon>
        <taxon>Desulfofarcimen</taxon>
    </lineage>
</organism>
<dbReference type="SUPFAM" id="SSF46689">
    <property type="entry name" value="Homeodomain-like"/>
    <property type="match status" value="2"/>
</dbReference>
<sequence length="311" mass="35920">MKYITVNEAAEKWGLSRRSISHHLTAGRIPGAVKKGGFWLIPKDVAKPKDKRYKKSTGKTEESFGSPPSLTENKDLFVEMFKHFPYPVQICDPEGAMLFANAAFFRHIKLSDPPEDLRIFNTRYEPNLEKWGIKDFVERAYRGEVAHIYDVKMPIREAVSKYGGNAELPSESIFVNMTSFPIYDENHQIAYVVGIFIPSRYYQGREEVIQGKEYMDDHWKEDFDADALSSIVHISKPHYTRLFKQHTGTTPHQYYQGVKLQKLKEMLCDNNLSIAQVFDECGVNYNGNLAKKLKQELGMTPSEYRARMMQK</sequence>
<dbReference type="Proteomes" id="UP000002217">
    <property type="component" value="Chromosome"/>
</dbReference>
<keyword evidence="3" id="KW-0804">Transcription</keyword>
<dbReference type="Pfam" id="PF12833">
    <property type="entry name" value="HTH_18"/>
    <property type="match status" value="1"/>
</dbReference>
<dbReference type="PANTHER" id="PTHR43280">
    <property type="entry name" value="ARAC-FAMILY TRANSCRIPTIONAL REGULATOR"/>
    <property type="match status" value="1"/>
</dbReference>
<evidence type="ECO:0000313" key="5">
    <source>
        <dbReference type="EMBL" id="ACV61360.1"/>
    </source>
</evidence>
<dbReference type="STRING" id="485916.Dtox_0423"/>
<keyword evidence="2" id="KW-0238">DNA-binding</keyword>
<name>C8W508_DESAS</name>
<dbReference type="PANTHER" id="PTHR43280:SF28">
    <property type="entry name" value="HTH-TYPE TRANSCRIPTIONAL ACTIVATOR RHAS"/>
    <property type="match status" value="1"/>
</dbReference>
<dbReference type="SMART" id="SM00342">
    <property type="entry name" value="HTH_ARAC"/>
    <property type="match status" value="1"/>
</dbReference>
<dbReference type="AlphaFoldDB" id="C8W508"/>
<protein>
    <submittedName>
        <fullName evidence="5">Transcriptional regulator, AraC family</fullName>
    </submittedName>
</protein>
<dbReference type="RefSeq" id="WP_015756081.1">
    <property type="nucleotide sequence ID" value="NC_013216.1"/>
</dbReference>
<dbReference type="InterPro" id="IPR018060">
    <property type="entry name" value="HTH_AraC"/>
</dbReference>
<dbReference type="HOGENOM" id="CLU_077619_0_0_9"/>
<evidence type="ECO:0000313" key="6">
    <source>
        <dbReference type="Proteomes" id="UP000002217"/>
    </source>
</evidence>
<dbReference type="Gene3D" id="1.10.10.60">
    <property type="entry name" value="Homeodomain-like"/>
    <property type="match status" value="1"/>
</dbReference>
<dbReference type="EMBL" id="CP001720">
    <property type="protein sequence ID" value="ACV61360.1"/>
    <property type="molecule type" value="Genomic_DNA"/>
</dbReference>
<keyword evidence="1" id="KW-0805">Transcription regulation</keyword>
<dbReference type="InterPro" id="IPR041657">
    <property type="entry name" value="HTH_17"/>
</dbReference>
<dbReference type="eggNOG" id="COG2207">
    <property type="taxonomic scope" value="Bacteria"/>
</dbReference>
<evidence type="ECO:0000256" key="2">
    <source>
        <dbReference type="ARBA" id="ARBA00023125"/>
    </source>
</evidence>
<feature type="domain" description="HTH araC/xylS-type" evidence="4">
    <location>
        <begin position="209"/>
        <end position="307"/>
    </location>
</feature>
<dbReference type="KEGG" id="dae:Dtox_0423"/>
<dbReference type="OrthoDB" id="324626at2"/>
<evidence type="ECO:0000256" key="1">
    <source>
        <dbReference type="ARBA" id="ARBA00023015"/>
    </source>
</evidence>
<dbReference type="eggNOG" id="COG3177">
    <property type="taxonomic scope" value="Bacteria"/>
</dbReference>
<evidence type="ECO:0000256" key="3">
    <source>
        <dbReference type="ARBA" id="ARBA00023163"/>
    </source>
</evidence>
<dbReference type="PROSITE" id="PS01124">
    <property type="entry name" value="HTH_ARAC_FAMILY_2"/>
    <property type="match status" value="1"/>
</dbReference>
<proteinExistence type="predicted"/>